<dbReference type="CDD" id="cd16295">
    <property type="entry name" value="TTHA0252-CPSF-like_MBL-fold"/>
    <property type="match status" value="1"/>
</dbReference>
<dbReference type="RefSeq" id="WP_100689937.1">
    <property type="nucleotide sequence ID" value="NZ_JBHTBD010000011.1"/>
</dbReference>
<dbReference type="SMART" id="SM00849">
    <property type="entry name" value="Lactamase_B"/>
    <property type="match status" value="1"/>
</dbReference>
<dbReference type="SMART" id="SM01027">
    <property type="entry name" value="Beta-Casp"/>
    <property type="match status" value="1"/>
</dbReference>
<evidence type="ECO:0000256" key="1">
    <source>
        <dbReference type="ARBA" id="ARBA00022801"/>
    </source>
</evidence>
<evidence type="ECO:0000256" key="2">
    <source>
        <dbReference type="SAM" id="MobiDB-lite"/>
    </source>
</evidence>
<dbReference type="InterPro" id="IPR011108">
    <property type="entry name" value="RMMBL"/>
</dbReference>
<dbReference type="InterPro" id="IPR001279">
    <property type="entry name" value="Metallo-B-lactamas"/>
</dbReference>
<keyword evidence="1" id="KW-0378">Hydrolase</keyword>
<sequence>MKITFHGAAREVTGSCFLLETANVRFLVDCGMIQGGRDAPLRNRAPFDFNPGSIDFVLLTHAHIDHSGLLPKLTRAGFQGPIYTTEATADLLQVMLLDSAHIHEVDAERAKRNPKRAHSKVDETSPLYTVQDAEDCLRYVRPQAYDIEFWPHPDVRCQLRDAGHILGSAIIEIWVTEEGKTTKFVFSGDLGQPGRPILRDPTLIDSADILVIESTYGDRAHKDHAATQDELIQIVERTLNEQGGNVIVPAFAVGRTQEVLYHLHRLTWEGRLHGLKIFVDSPMATQATRITMQHLDLFDEAATGLADWHSTGKNLPYLNFVASVEESMALNRVKSGAIIISASGMCTAGRIKHHLRHNLGRRECSVLITGFQAQGTLGRRLVDGAKQVRIFGEQINVRAAVHTVGGLSAHADQPALLAWTANFRRPPRQTFVVHGEASSALAFAEQLRTRHGWDTIVPEPGQSVSWPAHDTGGAKHA</sequence>
<dbReference type="InterPro" id="IPR036866">
    <property type="entry name" value="RibonucZ/Hydroxyglut_hydro"/>
</dbReference>
<dbReference type="EMBL" id="JBHTBD010000011">
    <property type="protein sequence ID" value="MFC7296415.1"/>
    <property type="molecule type" value="Genomic_DNA"/>
</dbReference>
<dbReference type="Pfam" id="PF10996">
    <property type="entry name" value="Beta-Casp"/>
    <property type="match status" value="1"/>
</dbReference>
<organism evidence="5 6">
    <name type="scientific">Marinobacter aromaticivorans</name>
    <dbReference type="NCBI Taxonomy" id="1494078"/>
    <lineage>
        <taxon>Bacteria</taxon>
        <taxon>Pseudomonadati</taxon>
        <taxon>Pseudomonadota</taxon>
        <taxon>Gammaproteobacteria</taxon>
        <taxon>Pseudomonadales</taxon>
        <taxon>Marinobacteraceae</taxon>
        <taxon>Marinobacter</taxon>
    </lineage>
</organism>
<dbReference type="Pfam" id="PF07521">
    <property type="entry name" value="RMMBL"/>
    <property type="match status" value="1"/>
</dbReference>
<dbReference type="Gene3D" id="3.60.15.10">
    <property type="entry name" value="Ribonuclease Z/Hydroxyacylglutathione hydrolase-like"/>
    <property type="match status" value="1"/>
</dbReference>
<reference evidence="6" key="1">
    <citation type="journal article" date="2019" name="Int. J. Syst. Evol. Microbiol.">
        <title>The Global Catalogue of Microorganisms (GCM) 10K type strain sequencing project: providing services to taxonomists for standard genome sequencing and annotation.</title>
        <authorList>
            <consortium name="The Broad Institute Genomics Platform"/>
            <consortium name="The Broad Institute Genome Sequencing Center for Infectious Disease"/>
            <person name="Wu L."/>
            <person name="Ma J."/>
        </authorList>
    </citation>
    <scope>NUCLEOTIDE SEQUENCE [LARGE SCALE GENOMIC DNA]</scope>
    <source>
        <strain evidence="6">CCUG 60559</strain>
    </source>
</reference>
<accession>A0ABW2J064</accession>
<dbReference type="InterPro" id="IPR050698">
    <property type="entry name" value="MBL"/>
</dbReference>
<gene>
    <name evidence="5" type="ORF">ACFQQA_16975</name>
</gene>
<dbReference type="PANTHER" id="PTHR11203">
    <property type="entry name" value="CLEAVAGE AND POLYADENYLATION SPECIFICITY FACTOR FAMILY MEMBER"/>
    <property type="match status" value="1"/>
</dbReference>
<evidence type="ECO:0000259" key="4">
    <source>
        <dbReference type="SMART" id="SM01027"/>
    </source>
</evidence>
<feature type="domain" description="Beta-Casp" evidence="4">
    <location>
        <begin position="256"/>
        <end position="381"/>
    </location>
</feature>
<feature type="domain" description="Metallo-beta-lactamase" evidence="3">
    <location>
        <begin position="13"/>
        <end position="243"/>
    </location>
</feature>
<dbReference type="SUPFAM" id="SSF56281">
    <property type="entry name" value="Metallo-hydrolase/oxidoreductase"/>
    <property type="match status" value="1"/>
</dbReference>
<proteinExistence type="predicted"/>
<keyword evidence="6" id="KW-1185">Reference proteome</keyword>
<feature type="region of interest" description="Disordered" evidence="2">
    <location>
        <begin position="458"/>
        <end position="477"/>
    </location>
</feature>
<dbReference type="PANTHER" id="PTHR11203:SF37">
    <property type="entry name" value="INTEGRATOR COMPLEX SUBUNIT 11"/>
    <property type="match status" value="1"/>
</dbReference>
<dbReference type="Proteomes" id="UP001596506">
    <property type="component" value="Unassembled WGS sequence"/>
</dbReference>
<evidence type="ECO:0000259" key="3">
    <source>
        <dbReference type="SMART" id="SM00849"/>
    </source>
</evidence>
<evidence type="ECO:0000313" key="6">
    <source>
        <dbReference type="Proteomes" id="UP001596506"/>
    </source>
</evidence>
<dbReference type="InterPro" id="IPR022712">
    <property type="entry name" value="Beta_Casp"/>
</dbReference>
<protein>
    <submittedName>
        <fullName evidence="5">MBL fold metallo-hydrolase RNA specificity domain-containing protein</fullName>
    </submittedName>
</protein>
<comment type="caution">
    <text evidence="5">The sequence shown here is derived from an EMBL/GenBank/DDBJ whole genome shotgun (WGS) entry which is preliminary data.</text>
</comment>
<name>A0ABW2J064_9GAMM</name>
<dbReference type="Pfam" id="PF00753">
    <property type="entry name" value="Lactamase_B"/>
    <property type="match status" value="1"/>
</dbReference>
<dbReference type="Gene3D" id="3.40.50.10890">
    <property type="match status" value="1"/>
</dbReference>
<evidence type="ECO:0000313" key="5">
    <source>
        <dbReference type="EMBL" id="MFC7296415.1"/>
    </source>
</evidence>